<comment type="caution">
    <text evidence="1">The sequence shown here is derived from an EMBL/GenBank/DDBJ whole genome shotgun (WGS) entry which is preliminary data.</text>
</comment>
<organism evidence="1 2">
    <name type="scientific">Microbacterium kyungheense</name>
    <dbReference type="NCBI Taxonomy" id="1263636"/>
    <lineage>
        <taxon>Bacteria</taxon>
        <taxon>Bacillati</taxon>
        <taxon>Actinomycetota</taxon>
        <taxon>Actinomycetes</taxon>
        <taxon>Micrococcales</taxon>
        <taxon>Microbacteriaceae</taxon>
        <taxon>Microbacterium</taxon>
    </lineage>
</organism>
<proteinExistence type="predicted"/>
<dbReference type="EMBL" id="VFPE01000001">
    <property type="protein sequence ID" value="TQM34029.1"/>
    <property type="molecule type" value="Genomic_DNA"/>
</dbReference>
<name>A0A543FJI0_9MICO</name>
<gene>
    <name evidence="1" type="ORF">FB391_0316</name>
</gene>
<keyword evidence="2" id="KW-1185">Reference proteome</keyword>
<dbReference type="Proteomes" id="UP000320235">
    <property type="component" value="Unassembled WGS sequence"/>
</dbReference>
<accession>A0A543FJI0</accession>
<evidence type="ECO:0000313" key="2">
    <source>
        <dbReference type="Proteomes" id="UP000320235"/>
    </source>
</evidence>
<protein>
    <submittedName>
        <fullName evidence="1">Uncharacterized protein</fullName>
    </submittedName>
</protein>
<sequence length="197" mass="21449">MVGPVRAGEAPDEGPDYDPELWIEVPLFFPFAGWPDAAAWAHDIAQEAALRPDEREGLAERARLLAESDWPATRRFWYFPVQGGFEAIVHVIDVDEVIPQEQVLEMLRTDDARVTDPVIEAIEGVPGAWRSAYIVAEGDQDQRAAMGVVRAVRMRGEGTTLVELIDADLAAIGVALPDFDALVGDLQFIGGGVGGRD</sequence>
<evidence type="ECO:0000313" key="1">
    <source>
        <dbReference type="EMBL" id="TQM34029.1"/>
    </source>
</evidence>
<reference evidence="1 2" key="1">
    <citation type="submission" date="2019-06" db="EMBL/GenBank/DDBJ databases">
        <title>Sequencing the genomes of 1000 actinobacteria strains.</title>
        <authorList>
            <person name="Klenk H.-P."/>
        </authorList>
    </citation>
    <scope>NUCLEOTIDE SEQUENCE [LARGE SCALE GENOMIC DNA]</scope>
    <source>
        <strain evidence="1 2">DSM 105492</strain>
    </source>
</reference>
<dbReference type="AlphaFoldDB" id="A0A543FJI0"/>